<evidence type="ECO:0008006" key="4">
    <source>
        <dbReference type="Google" id="ProtNLM"/>
    </source>
</evidence>
<protein>
    <recommendedName>
        <fullName evidence="4">DUF4228 domain-containing protein</fullName>
    </recommendedName>
</protein>
<proteinExistence type="predicted"/>
<accession>A0AA39VFL7</accession>
<reference evidence="2" key="2">
    <citation type="submission" date="2023-06" db="EMBL/GenBank/DDBJ databases">
        <authorList>
            <person name="Swenson N.G."/>
            <person name="Wegrzyn J.L."/>
            <person name="Mcevoy S.L."/>
        </authorList>
    </citation>
    <scope>NUCLEOTIDE SEQUENCE</scope>
    <source>
        <strain evidence="2">NS2018</strain>
        <tissue evidence="2">Leaf</tissue>
    </source>
</reference>
<dbReference type="AlphaFoldDB" id="A0AA39VFL7"/>
<sequence length="202" mass="22626">MTISSWLCTNSTKNMLIKIVHPGGHVELHDRPVSAAEIMLRNPKCIVAYPHVFKQPWAIVAPDTTLMLGQKYYVVPVNTIRKLQRQSIKNSPSLMNQNQSEQPRQNEESDDHGEKEGCFTDDNCPITCLNITGKKMKGNNYNSSEDLSNGTKSSSSSSETTGLTRNKKKKRSNKDCITEGSPKRLSTGIDNWQPNLECITEE</sequence>
<organism evidence="2 3">
    <name type="scientific">Acer saccharum</name>
    <name type="common">Sugar maple</name>
    <dbReference type="NCBI Taxonomy" id="4024"/>
    <lineage>
        <taxon>Eukaryota</taxon>
        <taxon>Viridiplantae</taxon>
        <taxon>Streptophyta</taxon>
        <taxon>Embryophyta</taxon>
        <taxon>Tracheophyta</taxon>
        <taxon>Spermatophyta</taxon>
        <taxon>Magnoliopsida</taxon>
        <taxon>eudicotyledons</taxon>
        <taxon>Gunneridae</taxon>
        <taxon>Pentapetalae</taxon>
        <taxon>rosids</taxon>
        <taxon>malvids</taxon>
        <taxon>Sapindales</taxon>
        <taxon>Sapindaceae</taxon>
        <taxon>Hippocastanoideae</taxon>
        <taxon>Acereae</taxon>
        <taxon>Acer</taxon>
    </lineage>
</organism>
<evidence type="ECO:0000313" key="3">
    <source>
        <dbReference type="Proteomes" id="UP001168877"/>
    </source>
</evidence>
<feature type="compositionally biased region" description="Polar residues" evidence="1">
    <location>
        <begin position="139"/>
        <end position="152"/>
    </location>
</feature>
<dbReference type="InterPro" id="IPR025322">
    <property type="entry name" value="PADRE_dom"/>
</dbReference>
<dbReference type="Proteomes" id="UP001168877">
    <property type="component" value="Unassembled WGS sequence"/>
</dbReference>
<keyword evidence="3" id="KW-1185">Reference proteome</keyword>
<dbReference type="PANTHER" id="PTHR33052">
    <property type="entry name" value="DUF4228 DOMAIN PROTEIN-RELATED"/>
    <property type="match status" value="1"/>
</dbReference>
<reference evidence="2" key="1">
    <citation type="journal article" date="2022" name="Plant J.">
        <title>Strategies of tolerance reflected in two North American maple genomes.</title>
        <authorList>
            <person name="McEvoy S.L."/>
            <person name="Sezen U.U."/>
            <person name="Trouern-Trend A."/>
            <person name="McMahon S.M."/>
            <person name="Schaberg P.G."/>
            <person name="Yang J."/>
            <person name="Wegrzyn J.L."/>
            <person name="Swenson N.G."/>
        </authorList>
    </citation>
    <scope>NUCLEOTIDE SEQUENCE</scope>
    <source>
        <strain evidence="2">NS2018</strain>
    </source>
</reference>
<evidence type="ECO:0000256" key="1">
    <source>
        <dbReference type="SAM" id="MobiDB-lite"/>
    </source>
</evidence>
<feature type="region of interest" description="Disordered" evidence="1">
    <location>
        <begin position="88"/>
        <end position="118"/>
    </location>
</feature>
<feature type="compositionally biased region" description="Basic and acidic residues" evidence="1">
    <location>
        <begin position="104"/>
        <end position="118"/>
    </location>
</feature>
<comment type="caution">
    <text evidence="2">The sequence shown here is derived from an EMBL/GenBank/DDBJ whole genome shotgun (WGS) entry which is preliminary data.</text>
</comment>
<feature type="compositionally biased region" description="Polar residues" evidence="1">
    <location>
        <begin position="88"/>
        <end position="103"/>
    </location>
</feature>
<dbReference type="Pfam" id="PF14009">
    <property type="entry name" value="PADRE"/>
    <property type="match status" value="1"/>
</dbReference>
<evidence type="ECO:0000313" key="2">
    <source>
        <dbReference type="EMBL" id="KAK0578262.1"/>
    </source>
</evidence>
<feature type="region of interest" description="Disordered" evidence="1">
    <location>
        <begin position="139"/>
        <end position="190"/>
    </location>
</feature>
<dbReference type="EMBL" id="JAUESC010000385">
    <property type="protein sequence ID" value="KAK0578262.1"/>
    <property type="molecule type" value="Genomic_DNA"/>
</dbReference>
<name>A0AA39VFL7_ACESA</name>
<gene>
    <name evidence="2" type="ORF">LWI29_007672</name>
</gene>